<dbReference type="PANTHER" id="PTHR30265:SF2">
    <property type="entry name" value="TRANSCRIPTION TERMINATION_ANTITERMINATION PROTEIN NUSG"/>
    <property type="match status" value="1"/>
</dbReference>
<dbReference type="EMBL" id="CP036267">
    <property type="protein sequence ID" value="QDT32265.1"/>
    <property type="molecule type" value="Genomic_DNA"/>
</dbReference>
<proteinExistence type="predicted"/>
<dbReference type="OrthoDB" id="275381at2"/>
<dbReference type="InterPro" id="IPR008991">
    <property type="entry name" value="Translation_prot_SH3-like_sf"/>
</dbReference>
<dbReference type="InterPro" id="IPR043425">
    <property type="entry name" value="NusG-like"/>
</dbReference>
<dbReference type="GO" id="GO:0005829">
    <property type="term" value="C:cytosol"/>
    <property type="evidence" value="ECO:0007669"/>
    <property type="project" value="TreeGrafter"/>
</dbReference>
<gene>
    <name evidence="5" type="ORF">Mal48_15080</name>
</gene>
<keyword evidence="1" id="KW-0889">Transcription antitermination</keyword>
<organism evidence="5 6">
    <name type="scientific">Thalassoglobus polymorphus</name>
    <dbReference type="NCBI Taxonomy" id="2527994"/>
    <lineage>
        <taxon>Bacteria</taxon>
        <taxon>Pseudomonadati</taxon>
        <taxon>Planctomycetota</taxon>
        <taxon>Planctomycetia</taxon>
        <taxon>Planctomycetales</taxon>
        <taxon>Planctomycetaceae</taxon>
        <taxon>Thalassoglobus</taxon>
    </lineage>
</organism>
<protein>
    <submittedName>
        <fullName evidence="5">Transcriptional activator RfaH</fullName>
    </submittedName>
</protein>
<sequence>MPILKEEKSIYPEQLFDEQYQRERREEGARWWAVYTMSRREKELMRRLLPKQVPFFCPIIGVPKRSPQGRVRTTFSPLFSNYVFIHATEDERIQALQTNCISKCLEVKEEEELVFDLSQVHALISSKQELRHESRLEVGTPVRIKSGPFEGIKGEIVERRSEARLLIAVNYLQQGTSLAIKDFEVEKV</sequence>
<reference evidence="5 6" key="1">
    <citation type="submission" date="2019-02" db="EMBL/GenBank/DDBJ databases">
        <title>Deep-cultivation of Planctomycetes and their phenomic and genomic characterization uncovers novel biology.</title>
        <authorList>
            <person name="Wiegand S."/>
            <person name="Jogler M."/>
            <person name="Boedeker C."/>
            <person name="Pinto D."/>
            <person name="Vollmers J."/>
            <person name="Rivas-Marin E."/>
            <person name="Kohn T."/>
            <person name="Peeters S.H."/>
            <person name="Heuer A."/>
            <person name="Rast P."/>
            <person name="Oberbeckmann S."/>
            <person name="Bunk B."/>
            <person name="Jeske O."/>
            <person name="Meyerdierks A."/>
            <person name="Storesund J.E."/>
            <person name="Kallscheuer N."/>
            <person name="Luecker S."/>
            <person name="Lage O.M."/>
            <person name="Pohl T."/>
            <person name="Merkel B.J."/>
            <person name="Hornburger P."/>
            <person name="Mueller R.-W."/>
            <person name="Bruemmer F."/>
            <person name="Labrenz M."/>
            <person name="Spormann A.M."/>
            <person name="Op den Camp H."/>
            <person name="Overmann J."/>
            <person name="Amann R."/>
            <person name="Jetten M.S.M."/>
            <person name="Mascher T."/>
            <person name="Medema M.H."/>
            <person name="Devos D.P."/>
            <person name="Kaster A.-K."/>
            <person name="Ovreas L."/>
            <person name="Rohde M."/>
            <person name="Galperin M.Y."/>
            <person name="Jogler C."/>
        </authorList>
    </citation>
    <scope>NUCLEOTIDE SEQUENCE [LARGE SCALE GENOMIC DNA]</scope>
    <source>
        <strain evidence="5 6">Mal48</strain>
    </source>
</reference>
<dbReference type="PANTHER" id="PTHR30265">
    <property type="entry name" value="RHO-INTERACTING TRANSCRIPTION TERMINATION FACTOR NUSG"/>
    <property type="match status" value="1"/>
</dbReference>
<dbReference type="InterPro" id="IPR036735">
    <property type="entry name" value="NGN_dom_sf"/>
</dbReference>
<keyword evidence="2" id="KW-0805">Transcription regulation</keyword>
<dbReference type="Pfam" id="PF02357">
    <property type="entry name" value="NusG"/>
    <property type="match status" value="1"/>
</dbReference>
<dbReference type="RefSeq" id="WP_145197416.1">
    <property type="nucleotide sequence ID" value="NZ_CP036267.1"/>
</dbReference>
<dbReference type="SUPFAM" id="SSF82679">
    <property type="entry name" value="N-utilization substance G protein NusG, N-terminal domain"/>
    <property type="match status" value="1"/>
</dbReference>
<accession>A0A517QKV0</accession>
<name>A0A517QKV0_9PLAN</name>
<dbReference type="Proteomes" id="UP000315724">
    <property type="component" value="Chromosome"/>
</dbReference>
<dbReference type="GO" id="GO:0031564">
    <property type="term" value="P:transcription antitermination"/>
    <property type="evidence" value="ECO:0007669"/>
    <property type="project" value="UniProtKB-KW"/>
</dbReference>
<dbReference type="GO" id="GO:0006354">
    <property type="term" value="P:DNA-templated transcription elongation"/>
    <property type="evidence" value="ECO:0007669"/>
    <property type="project" value="InterPro"/>
</dbReference>
<keyword evidence="3" id="KW-0804">Transcription</keyword>
<evidence type="ECO:0000313" key="6">
    <source>
        <dbReference type="Proteomes" id="UP000315724"/>
    </source>
</evidence>
<evidence type="ECO:0000256" key="3">
    <source>
        <dbReference type="ARBA" id="ARBA00023163"/>
    </source>
</evidence>
<dbReference type="InterPro" id="IPR006645">
    <property type="entry name" value="NGN-like_dom"/>
</dbReference>
<dbReference type="KEGG" id="tpol:Mal48_15080"/>
<evidence type="ECO:0000259" key="4">
    <source>
        <dbReference type="Pfam" id="PF02357"/>
    </source>
</evidence>
<dbReference type="AlphaFoldDB" id="A0A517QKV0"/>
<evidence type="ECO:0000256" key="2">
    <source>
        <dbReference type="ARBA" id="ARBA00023015"/>
    </source>
</evidence>
<evidence type="ECO:0000256" key="1">
    <source>
        <dbReference type="ARBA" id="ARBA00022814"/>
    </source>
</evidence>
<dbReference type="CDD" id="cd09895">
    <property type="entry name" value="NGN_SP_UpxY"/>
    <property type="match status" value="1"/>
</dbReference>
<dbReference type="Gene3D" id="3.30.70.940">
    <property type="entry name" value="NusG, N-terminal domain"/>
    <property type="match status" value="1"/>
</dbReference>
<keyword evidence="6" id="KW-1185">Reference proteome</keyword>
<dbReference type="SUPFAM" id="SSF50104">
    <property type="entry name" value="Translation proteins SH3-like domain"/>
    <property type="match status" value="1"/>
</dbReference>
<feature type="domain" description="NusG-like N-terminal" evidence="4">
    <location>
        <begin position="30"/>
        <end position="105"/>
    </location>
</feature>
<evidence type="ECO:0000313" key="5">
    <source>
        <dbReference type="EMBL" id="QDT32265.1"/>
    </source>
</evidence>